<reference evidence="1 2" key="1">
    <citation type="journal article" date="2016" name="BMC Genomics">
        <title>Combined genomic and structural analyses of a cultured magnetotactic bacterium reveals its niche adaptation to a dynamic environment.</title>
        <authorList>
            <person name="Araujo A.C."/>
            <person name="Morillo V."/>
            <person name="Cypriano J."/>
            <person name="Teixeira L.C."/>
            <person name="Leao P."/>
            <person name="Lyra S."/>
            <person name="Almeida L.G."/>
            <person name="Bazylinski D.A."/>
            <person name="Vasconcellos A.T."/>
            <person name="Abreu F."/>
            <person name="Lins U."/>
        </authorList>
    </citation>
    <scope>NUCLEOTIDE SEQUENCE [LARGE SCALE GENOMIC DNA]</scope>
    <source>
        <strain evidence="1 2">IT-1</strain>
    </source>
</reference>
<organism evidence="1 2">
    <name type="scientific">Magnetofaba australis IT-1</name>
    <dbReference type="NCBI Taxonomy" id="1434232"/>
    <lineage>
        <taxon>Bacteria</taxon>
        <taxon>Pseudomonadati</taxon>
        <taxon>Pseudomonadota</taxon>
        <taxon>Magnetococcia</taxon>
        <taxon>Magnetococcales</taxon>
        <taxon>Magnetococcaceae</taxon>
        <taxon>Magnetofaba</taxon>
    </lineage>
</organism>
<dbReference type="Proteomes" id="UP000194003">
    <property type="component" value="Unassembled WGS sequence"/>
</dbReference>
<dbReference type="SUPFAM" id="SSF47226">
    <property type="entry name" value="Histidine-containing phosphotransfer domain, HPT domain"/>
    <property type="match status" value="1"/>
</dbReference>
<protein>
    <submittedName>
        <fullName evidence="1">Uncharacterized protein</fullName>
    </submittedName>
</protein>
<accession>A0A1Y2JZ97</accession>
<dbReference type="OrthoDB" id="9941153at2"/>
<comment type="caution">
    <text evidence="1">The sequence shown here is derived from an EMBL/GenBank/DDBJ whole genome shotgun (WGS) entry which is preliminary data.</text>
</comment>
<gene>
    <name evidence="1" type="ORF">MAIT1_00680</name>
</gene>
<dbReference type="EMBL" id="LVJN01000021">
    <property type="protein sequence ID" value="OSM00218.1"/>
    <property type="molecule type" value="Genomic_DNA"/>
</dbReference>
<dbReference type="Gene3D" id="1.20.120.160">
    <property type="entry name" value="HPT domain"/>
    <property type="match status" value="1"/>
</dbReference>
<proteinExistence type="predicted"/>
<sequence>MGSNLHTLTEQLNASFRVECRERLEQIADALQSCQEHPERNGCWNALHQELDSLANAARMIDDSDTEGLSRAVATLIRQARNNPQQQHHTLELLIQTMTNIRAHCLEQSDADKTFPVRYVTLFHDVLRDLTKTADSSSSRR</sequence>
<dbReference type="RefSeq" id="WP_085446745.1">
    <property type="nucleotide sequence ID" value="NZ_LVJN01000021.1"/>
</dbReference>
<name>A0A1Y2JZ97_9PROT</name>
<keyword evidence="2" id="KW-1185">Reference proteome</keyword>
<dbReference type="AlphaFoldDB" id="A0A1Y2JZ97"/>
<evidence type="ECO:0000313" key="1">
    <source>
        <dbReference type="EMBL" id="OSM00218.1"/>
    </source>
</evidence>
<dbReference type="InterPro" id="IPR036641">
    <property type="entry name" value="HPT_dom_sf"/>
</dbReference>
<evidence type="ECO:0000313" key="2">
    <source>
        <dbReference type="Proteomes" id="UP000194003"/>
    </source>
</evidence>
<dbReference type="STRING" id="1434232.MAIT1_00680"/>
<dbReference type="GO" id="GO:0000160">
    <property type="term" value="P:phosphorelay signal transduction system"/>
    <property type="evidence" value="ECO:0007669"/>
    <property type="project" value="InterPro"/>
</dbReference>